<dbReference type="Proteomes" id="UP001597260">
    <property type="component" value="Unassembled WGS sequence"/>
</dbReference>
<sequence>MTAPDLPDIPPGSLLLLDSEDWYHPDEATFEIDRDVALIVAKVHTDSSSATSFSVWVTGHAPECTWPSSEYHPPCIQLRVRCEALRRIVGGQR</sequence>
<comment type="caution">
    <text evidence="1">The sequence shown here is derived from an EMBL/GenBank/DDBJ whole genome shotgun (WGS) entry which is preliminary data.</text>
</comment>
<accession>A0ABW3Y957</accession>
<proteinExistence type="predicted"/>
<dbReference type="RefSeq" id="WP_377566800.1">
    <property type="nucleotide sequence ID" value="NZ_JBHTMP010000003.1"/>
</dbReference>
<evidence type="ECO:0000313" key="2">
    <source>
        <dbReference type="Proteomes" id="UP001597260"/>
    </source>
</evidence>
<evidence type="ECO:0000313" key="1">
    <source>
        <dbReference type="EMBL" id="MFD1320126.1"/>
    </source>
</evidence>
<organism evidence="1 2">
    <name type="scientific">Micromonospora sonneratiae</name>
    <dbReference type="NCBI Taxonomy" id="1184706"/>
    <lineage>
        <taxon>Bacteria</taxon>
        <taxon>Bacillati</taxon>
        <taxon>Actinomycetota</taxon>
        <taxon>Actinomycetes</taxon>
        <taxon>Micromonosporales</taxon>
        <taxon>Micromonosporaceae</taxon>
        <taxon>Micromonospora</taxon>
    </lineage>
</organism>
<name>A0ABW3Y957_9ACTN</name>
<protein>
    <submittedName>
        <fullName evidence="1">Uncharacterized protein</fullName>
    </submittedName>
</protein>
<reference evidence="2" key="1">
    <citation type="journal article" date="2019" name="Int. J. Syst. Evol. Microbiol.">
        <title>The Global Catalogue of Microorganisms (GCM) 10K type strain sequencing project: providing services to taxonomists for standard genome sequencing and annotation.</title>
        <authorList>
            <consortium name="The Broad Institute Genomics Platform"/>
            <consortium name="The Broad Institute Genome Sequencing Center for Infectious Disease"/>
            <person name="Wu L."/>
            <person name="Ma J."/>
        </authorList>
    </citation>
    <scope>NUCLEOTIDE SEQUENCE [LARGE SCALE GENOMIC DNA]</scope>
    <source>
        <strain evidence="2">JCM 31037</strain>
    </source>
</reference>
<keyword evidence="2" id="KW-1185">Reference proteome</keyword>
<gene>
    <name evidence="1" type="ORF">ACFQ4H_03380</name>
</gene>
<dbReference type="EMBL" id="JBHTMP010000003">
    <property type="protein sequence ID" value="MFD1320126.1"/>
    <property type="molecule type" value="Genomic_DNA"/>
</dbReference>